<keyword evidence="2 5" id="KW-0863">Zinc-finger</keyword>
<dbReference type="InterPro" id="IPR006612">
    <property type="entry name" value="THAP_Znf"/>
</dbReference>
<feature type="compositionally biased region" description="Acidic residues" evidence="7">
    <location>
        <begin position="260"/>
        <end position="270"/>
    </location>
</feature>
<name>A0ABM1Y0H7_AEDAL</name>
<evidence type="ECO:0000256" key="3">
    <source>
        <dbReference type="ARBA" id="ARBA00022833"/>
    </source>
</evidence>
<feature type="domain" description="THAP-type" evidence="8">
    <location>
        <begin position="1"/>
        <end position="88"/>
    </location>
</feature>
<evidence type="ECO:0000256" key="1">
    <source>
        <dbReference type="ARBA" id="ARBA00022723"/>
    </source>
</evidence>
<feature type="coiled-coil region" evidence="6">
    <location>
        <begin position="224"/>
        <end position="251"/>
    </location>
</feature>
<sequence length="277" mass="32401">MNHCSVVSCLNRKGDKRYKFFTFPSDPDRCAQWVEFCHCPEITERFTATGPYGMSKYVICSQHFDPSMVAEVIGRRVTLFPGAVPNRIGKTHMTRKMLLEKGFDLEAEPEALPDPPHIDTVLVEMLEPHEMERESAGDGANFEFIRLKSDDQQFQFEDGFKQEFVEPVEVQTSVPKKQCKICSNFKPRYEHEVQKNKRLEYLIEHNKKKLANTTTKLQKMHDRITLRKVRRDELKRKYAELKKQLAKGTLEMQQESITVESDEEEDEGSFDELTAWW</sequence>
<evidence type="ECO:0000256" key="7">
    <source>
        <dbReference type="SAM" id="MobiDB-lite"/>
    </source>
</evidence>
<dbReference type="Pfam" id="PF05485">
    <property type="entry name" value="THAP"/>
    <property type="match status" value="1"/>
</dbReference>
<proteinExistence type="predicted"/>
<keyword evidence="4 5" id="KW-0238">DNA-binding</keyword>
<dbReference type="SMART" id="SM00980">
    <property type="entry name" value="THAP"/>
    <property type="match status" value="1"/>
</dbReference>
<dbReference type="SMART" id="SM00692">
    <property type="entry name" value="DM3"/>
    <property type="match status" value="1"/>
</dbReference>
<dbReference type="InterPro" id="IPR026516">
    <property type="entry name" value="THAP1/10"/>
</dbReference>
<protein>
    <recommendedName>
        <fullName evidence="8">THAP-type domain-containing protein</fullName>
    </recommendedName>
</protein>
<dbReference type="PANTHER" id="PTHR46600">
    <property type="entry name" value="THAP DOMAIN-CONTAINING"/>
    <property type="match status" value="1"/>
</dbReference>
<dbReference type="Proteomes" id="UP000069940">
    <property type="component" value="Unassembled WGS sequence"/>
</dbReference>
<reference evidence="9" key="2">
    <citation type="submission" date="2025-05" db="UniProtKB">
        <authorList>
            <consortium name="EnsemblMetazoa"/>
        </authorList>
    </citation>
    <scope>IDENTIFICATION</scope>
    <source>
        <strain evidence="9">Foshan</strain>
    </source>
</reference>
<organism evidence="9 10">
    <name type="scientific">Aedes albopictus</name>
    <name type="common">Asian tiger mosquito</name>
    <name type="synonym">Stegomyia albopicta</name>
    <dbReference type="NCBI Taxonomy" id="7160"/>
    <lineage>
        <taxon>Eukaryota</taxon>
        <taxon>Metazoa</taxon>
        <taxon>Ecdysozoa</taxon>
        <taxon>Arthropoda</taxon>
        <taxon>Hexapoda</taxon>
        <taxon>Insecta</taxon>
        <taxon>Pterygota</taxon>
        <taxon>Neoptera</taxon>
        <taxon>Endopterygota</taxon>
        <taxon>Diptera</taxon>
        <taxon>Nematocera</taxon>
        <taxon>Culicoidea</taxon>
        <taxon>Culicidae</taxon>
        <taxon>Culicinae</taxon>
        <taxon>Aedini</taxon>
        <taxon>Aedes</taxon>
        <taxon>Stegomyia</taxon>
    </lineage>
</organism>
<dbReference type="PANTHER" id="PTHR46600:SF11">
    <property type="entry name" value="THAP DOMAIN-CONTAINING PROTEIN 10"/>
    <property type="match status" value="1"/>
</dbReference>
<feature type="region of interest" description="Disordered" evidence="7">
    <location>
        <begin position="251"/>
        <end position="277"/>
    </location>
</feature>
<keyword evidence="10" id="KW-1185">Reference proteome</keyword>
<dbReference type="EnsemblMetazoa" id="AALFPA23_004538.R5571">
    <property type="protein sequence ID" value="AALFPA23_004538.P5571"/>
    <property type="gene ID" value="AALFPA23_004538"/>
</dbReference>
<evidence type="ECO:0000313" key="10">
    <source>
        <dbReference type="Proteomes" id="UP000069940"/>
    </source>
</evidence>
<dbReference type="RefSeq" id="XP_062706791.1">
    <property type="nucleotide sequence ID" value="XM_062850807.1"/>
</dbReference>
<evidence type="ECO:0000256" key="6">
    <source>
        <dbReference type="SAM" id="Coils"/>
    </source>
</evidence>
<reference evidence="10" key="1">
    <citation type="journal article" date="2015" name="Proc. Natl. Acad. Sci. U.S.A.">
        <title>Genome sequence of the Asian Tiger mosquito, Aedes albopictus, reveals insights into its biology, genetics, and evolution.</title>
        <authorList>
            <person name="Chen X.G."/>
            <person name="Jiang X."/>
            <person name="Gu J."/>
            <person name="Xu M."/>
            <person name="Wu Y."/>
            <person name="Deng Y."/>
            <person name="Zhang C."/>
            <person name="Bonizzoni M."/>
            <person name="Dermauw W."/>
            <person name="Vontas J."/>
            <person name="Armbruster P."/>
            <person name="Huang X."/>
            <person name="Yang Y."/>
            <person name="Zhang H."/>
            <person name="He W."/>
            <person name="Peng H."/>
            <person name="Liu Y."/>
            <person name="Wu K."/>
            <person name="Chen J."/>
            <person name="Lirakis M."/>
            <person name="Topalis P."/>
            <person name="Van Leeuwen T."/>
            <person name="Hall A.B."/>
            <person name="Jiang X."/>
            <person name="Thorpe C."/>
            <person name="Mueller R.L."/>
            <person name="Sun C."/>
            <person name="Waterhouse R.M."/>
            <person name="Yan G."/>
            <person name="Tu Z.J."/>
            <person name="Fang X."/>
            <person name="James A.A."/>
        </authorList>
    </citation>
    <scope>NUCLEOTIDE SEQUENCE [LARGE SCALE GENOMIC DNA]</scope>
    <source>
        <strain evidence="10">Foshan</strain>
    </source>
</reference>
<keyword evidence="6" id="KW-0175">Coiled coil</keyword>
<accession>A0ABM1Y0H7</accession>
<keyword evidence="3" id="KW-0862">Zinc</keyword>
<evidence type="ECO:0000256" key="4">
    <source>
        <dbReference type="ARBA" id="ARBA00023125"/>
    </source>
</evidence>
<dbReference type="GeneID" id="134287814"/>
<evidence type="ECO:0000259" key="8">
    <source>
        <dbReference type="PROSITE" id="PS50950"/>
    </source>
</evidence>
<dbReference type="SUPFAM" id="SSF57716">
    <property type="entry name" value="Glucocorticoid receptor-like (DNA-binding domain)"/>
    <property type="match status" value="1"/>
</dbReference>
<dbReference type="PROSITE" id="PS50950">
    <property type="entry name" value="ZF_THAP"/>
    <property type="match status" value="1"/>
</dbReference>
<evidence type="ECO:0000313" key="9">
    <source>
        <dbReference type="EnsemblMetazoa" id="AALFPA23_004538.P5571"/>
    </source>
</evidence>
<evidence type="ECO:0000256" key="5">
    <source>
        <dbReference type="PROSITE-ProRule" id="PRU00309"/>
    </source>
</evidence>
<evidence type="ECO:0000256" key="2">
    <source>
        <dbReference type="ARBA" id="ARBA00022771"/>
    </source>
</evidence>
<keyword evidence="1" id="KW-0479">Metal-binding</keyword>